<dbReference type="InterPro" id="IPR011051">
    <property type="entry name" value="RmlC_Cupin_sf"/>
</dbReference>
<dbReference type="GO" id="GO:0000271">
    <property type="term" value="P:polysaccharide biosynthetic process"/>
    <property type="evidence" value="ECO:0007669"/>
    <property type="project" value="TreeGrafter"/>
</dbReference>
<evidence type="ECO:0000256" key="7">
    <source>
        <dbReference type="ARBA" id="ARBA00033311"/>
    </source>
</evidence>
<accession>A0A147GRY9</accession>
<evidence type="ECO:0000256" key="4">
    <source>
        <dbReference type="ARBA" id="ARBA00019595"/>
    </source>
</evidence>
<dbReference type="EC" id="5.1.3.13" evidence="3"/>
<dbReference type="GO" id="GO:0019305">
    <property type="term" value="P:dTDP-rhamnose biosynthetic process"/>
    <property type="evidence" value="ECO:0007669"/>
    <property type="project" value="TreeGrafter"/>
</dbReference>
<comment type="catalytic activity">
    <reaction evidence="1">
        <text>dTDP-4-dehydro-6-deoxy-alpha-D-glucose = dTDP-4-dehydro-beta-L-rhamnose</text>
        <dbReference type="Rhea" id="RHEA:16969"/>
        <dbReference type="ChEBI" id="CHEBI:57649"/>
        <dbReference type="ChEBI" id="CHEBI:62830"/>
        <dbReference type="EC" id="5.1.3.13"/>
    </reaction>
</comment>
<dbReference type="Gene3D" id="2.60.120.10">
    <property type="entry name" value="Jelly Rolls"/>
    <property type="match status" value="1"/>
</dbReference>
<protein>
    <recommendedName>
        <fullName evidence="4">dTDP-4-dehydrorhamnose 3,5-epimerase</fullName>
        <ecNumber evidence="3">5.1.3.13</ecNumber>
    </recommendedName>
    <alternativeName>
        <fullName evidence="6">Thymidine diphospho-4-keto-rhamnose 3,5-epimerase</fullName>
    </alternativeName>
    <alternativeName>
        <fullName evidence="5">dTDP-4-keto-6-deoxyglucose 3,5-epimerase</fullName>
    </alternativeName>
    <alternativeName>
        <fullName evidence="7">dTDP-6-deoxy-D-xylo-4-hexulose 3,5-epimerase</fullName>
    </alternativeName>
</protein>
<dbReference type="SUPFAM" id="SSF51182">
    <property type="entry name" value="RmlC-like cupins"/>
    <property type="match status" value="1"/>
</dbReference>
<evidence type="ECO:0000256" key="1">
    <source>
        <dbReference type="ARBA" id="ARBA00001298"/>
    </source>
</evidence>
<dbReference type="PATRIC" id="fig|433924.3.peg.5121"/>
<dbReference type="InterPro" id="IPR014710">
    <property type="entry name" value="RmlC-like_jellyroll"/>
</dbReference>
<organism evidence="9 10">
    <name type="scientific">Pseudacidovorax intermedius</name>
    <dbReference type="NCBI Taxonomy" id="433924"/>
    <lineage>
        <taxon>Bacteria</taxon>
        <taxon>Pseudomonadati</taxon>
        <taxon>Pseudomonadota</taxon>
        <taxon>Betaproteobacteria</taxon>
        <taxon>Burkholderiales</taxon>
        <taxon>Comamonadaceae</taxon>
        <taxon>Pseudacidovorax</taxon>
    </lineage>
</organism>
<gene>
    <name evidence="9" type="ORF">NS331_14765</name>
</gene>
<evidence type="ECO:0000256" key="3">
    <source>
        <dbReference type="ARBA" id="ARBA00012098"/>
    </source>
</evidence>
<dbReference type="EMBL" id="LDSL01000094">
    <property type="protein sequence ID" value="KTT19290.1"/>
    <property type="molecule type" value="Genomic_DNA"/>
</dbReference>
<dbReference type="Pfam" id="PF00908">
    <property type="entry name" value="dTDP_sugar_isom"/>
    <property type="match status" value="1"/>
</dbReference>
<dbReference type="RefSeq" id="WP_058642735.1">
    <property type="nucleotide sequence ID" value="NZ_LDSL01000094.1"/>
</dbReference>
<dbReference type="GO" id="GO:0008830">
    <property type="term" value="F:dTDP-4-dehydrorhamnose 3,5-epimerase activity"/>
    <property type="evidence" value="ECO:0007669"/>
    <property type="project" value="UniProtKB-EC"/>
</dbReference>
<dbReference type="PANTHER" id="PTHR21047:SF2">
    <property type="entry name" value="THYMIDINE DIPHOSPHO-4-KETO-RHAMNOSE 3,5-EPIMERASE"/>
    <property type="match status" value="1"/>
</dbReference>
<evidence type="ECO:0000256" key="8">
    <source>
        <dbReference type="PIRSR" id="PIRSR600888-1"/>
    </source>
</evidence>
<dbReference type="InterPro" id="IPR000888">
    <property type="entry name" value="RmlC-like"/>
</dbReference>
<feature type="active site" description="Proton donor" evidence="8">
    <location>
        <position position="133"/>
    </location>
</feature>
<dbReference type="GO" id="GO:0005829">
    <property type="term" value="C:cytosol"/>
    <property type="evidence" value="ECO:0007669"/>
    <property type="project" value="TreeGrafter"/>
</dbReference>
<name>A0A147GRY9_9BURK</name>
<dbReference type="OrthoDB" id="9800680at2"/>
<evidence type="ECO:0000313" key="9">
    <source>
        <dbReference type="EMBL" id="KTT19290.1"/>
    </source>
</evidence>
<feature type="active site" description="Proton acceptor" evidence="8">
    <location>
        <position position="63"/>
    </location>
</feature>
<reference evidence="9 10" key="1">
    <citation type="journal article" date="2016" name="Front. Microbiol.">
        <title>Genomic Resource of Rice Seed Associated Bacteria.</title>
        <authorList>
            <person name="Midha S."/>
            <person name="Bansal K."/>
            <person name="Sharma S."/>
            <person name="Kumar N."/>
            <person name="Patil P.P."/>
            <person name="Chaudhry V."/>
            <person name="Patil P.B."/>
        </authorList>
    </citation>
    <scope>NUCLEOTIDE SEQUENCE [LARGE SCALE GENOMIC DNA]</scope>
    <source>
        <strain evidence="9 10">NS331</strain>
    </source>
</reference>
<keyword evidence="10" id="KW-1185">Reference proteome</keyword>
<dbReference type="Proteomes" id="UP000072741">
    <property type="component" value="Unassembled WGS sequence"/>
</dbReference>
<evidence type="ECO:0000256" key="2">
    <source>
        <dbReference type="ARBA" id="ARBA00001997"/>
    </source>
</evidence>
<evidence type="ECO:0000256" key="6">
    <source>
        <dbReference type="ARBA" id="ARBA00031424"/>
    </source>
</evidence>
<proteinExistence type="predicted"/>
<evidence type="ECO:0000256" key="5">
    <source>
        <dbReference type="ARBA" id="ARBA00029758"/>
    </source>
</evidence>
<sequence length="180" mass="20493">MQFQKRDSKIEGCFEVLYKQHADSRGFFMKTSHTPSFAELGINETWTEEYFSSSIKGVIRGMHFQTPPFEHAKIVTCLTGRILDVVLDLRSASPSFGEYTTFELSKDIPSAVFIPRGCAHGFLSLADESLMFYKVTSVHAPTHDAGVLWNSFGFKWPVENPILSERDSRFARFEDFTSPF</sequence>
<comment type="function">
    <text evidence="2">Catalyzes the epimerization of the C3' and C5'positions of dTDP-6-deoxy-D-xylo-4-hexulose, forming dTDP-6-deoxy-L-lyxo-4-hexulose.</text>
</comment>
<dbReference type="PANTHER" id="PTHR21047">
    <property type="entry name" value="DTDP-6-DEOXY-D-GLUCOSE-3,5 EPIMERASE"/>
    <property type="match status" value="1"/>
</dbReference>
<dbReference type="CDD" id="cd00438">
    <property type="entry name" value="cupin_RmlC"/>
    <property type="match status" value="1"/>
</dbReference>
<dbReference type="AlphaFoldDB" id="A0A147GRY9"/>
<comment type="caution">
    <text evidence="9">The sequence shown here is derived from an EMBL/GenBank/DDBJ whole genome shotgun (WGS) entry which is preliminary data.</text>
</comment>
<evidence type="ECO:0000313" key="10">
    <source>
        <dbReference type="Proteomes" id="UP000072741"/>
    </source>
</evidence>